<dbReference type="GO" id="GO:0016757">
    <property type="term" value="F:glycosyltransferase activity"/>
    <property type="evidence" value="ECO:0007669"/>
    <property type="project" value="UniProtKB-KW"/>
</dbReference>
<keyword evidence="2" id="KW-1185">Reference proteome</keyword>
<accession>A0A5A7R8L4</accession>
<dbReference type="AlphaFoldDB" id="A0A5A7R8L4"/>
<dbReference type="EMBL" id="BKCP01010403">
    <property type="protein sequence ID" value="GER52674.1"/>
    <property type="molecule type" value="Genomic_DNA"/>
</dbReference>
<reference evidence="2" key="1">
    <citation type="journal article" date="2019" name="Curr. Biol.">
        <title>Genome Sequence of Striga asiatica Provides Insight into the Evolution of Plant Parasitism.</title>
        <authorList>
            <person name="Yoshida S."/>
            <person name="Kim S."/>
            <person name="Wafula E.K."/>
            <person name="Tanskanen J."/>
            <person name="Kim Y.M."/>
            <person name="Honaas L."/>
            <person name="Yang Z."/>
            <person name="Spallek T."/>
            <person name="Conn C.E."/>
            <person name="Ichihashi Y."/>
            <person name="Cheong K."/>
            <person name="Cui S."/>
            <person name="Der J.P."/>
            <person name="Gundlach H."/>
            <person name="Jiao Y."/>
            <person name="Hori C."/>
            <person name="Ishida J.K."/>
            <person name="Kasahara H."/>
            <person name="Kiba T."/>
            <person name="Kim M.S."/>
            <person name="Koo N."/>
            <person name="Laohavisit A."/>
            <person name="Lee Y.H."/>
            <person name="Lumba S."/>
            <person name="McCourt P."/>
            <person name="Mortimer J.C."/>
            <person name="Mutuku J.M."/>
            <person name="Nomura T."/>
            <person name="Sasaki-Sekimoto Y."/>
            <person name="Seto Y."/>
            <person name="Wang Y."/>
            <person name="Wakatake T."/>
            <person name="Sakakibara H."/>
            <person name="Demura T."/>
            <person name="Yamaguchi S."/>
            <person name="Yoneyama K."/>
            <person name="Manabe R.I."/>
            <person name="Nelson D.C."/>
            <person name="Schulman A.H."/>
            <person name="Timko M.P."/>
            <person name="dePamphilis C.W."/>
            <person name="Choi D."/>
            <person name="Shirasu K."/>
        </authorList>
    </citation>
    <scope>NUCLEOTIDE SEQUENCE [LARGE SCALE GENOMIC DNA]</scope>
    <source>
        <strain evidence="2">cv. UVA1</strain>
    </source>
</reference>
<organism evidence="1 2">
    <name type="scientific">Striga asiatica</name>
    <name type="common">Asiatic witchweed</name>
    <name type="synonym">Buchnera asiatica</name>
    <dbReference type="NCBI Taxonomy" id="4170"/>
    <lineage>
        <taxon>Eukaryota</taxon>
        <taxon>Viridiplantae</taxon>
        <taxon>Streptophyta</taxon>
        <taxon>Embryophyta</taxon>
        <taxon>Tracheophyta</taxon>
        <taxon>Spermatophyta</taxon>
        <taxon>Magnoliopsida</taxon>
        <taxon>eudicotyledons</taxon>
        <taxon>Gunneridae</taxon>
        <taxon>Pentapetalae</taxon>
        <taxon>asterids</taxon>
        <taxon>lamiids</taxon>
        <taxon>Lamiales</taxon>
        <taxon>Orobanchaceae</taxon>
        <taxon>Buchnereae</taxon>
        <taxon>Striga</taxon>
    </lineage>
</organism>
<comment type="caution">
    <text evidence="1">The sequence shown here is derived from an EMBL/GenBank/DDBJ whole genome shotgun (WGS) entry which is preliminary data.</text>
</comment>
<dbReference type="Proteomes" id="UP000325081">
    <property type="component" value="Unassembled WGS sequence"/>
</dbReference>
<evidence type="ECO:0000313" key="2">
    <source>
        <dbReference type="Proteomes" id="UP000325081"/>
    </source>
</evidence>
<gene>
    <name evidence="1" type="ORF">STAS_30145</name>
</gene>
<keyword evidence="1" id="KW-0328">Glycosyltransferase</keyword>
<keyword evidence="1" id="KW-0808">Transferase</keyword>
<protein>
    <submittedName>
        <fullName evidence="1">Hypoxanthine/guanine phosphoribosyltransferase</fullName>
    </submittedName>
</protein>
<name>A0A5A7R8L4_STRAF</name>
<proteinExistence type="predicted"/>
<evidence type="ECO:0000313" key="1">
    <source>
        <dbReference type="EMBL" id="GER52674.1"/>
    </source>
</evidence>
<sequence length="118" mass="13394">MSKGGVPIKSRIWGLTGDDTTQQLAGFSRGRRWLSSSGGRRTWARRLKAEIEEYGGSPWSKRPENSPIKIQINLLAKWRKKMSGRLNFFCGLRYADAIGSPSKSKYGLIFETMPWNLD</sequence>